<dbReference type="PANTHER" id="PTHR25462:SF285">
    <property type="entry name" value="RING-TYPE DOMAIN-CONTAINING PROTEIN"/>
    <property type="match status" value="1"/>
</dbReference>
<dbReference type="CDD" id="cd16579">
    <property type="entry name" value="RING-HC_PML_C-V"/>
    <property type="match status" value="1"/>
</dbReference>
<comment type="similarity">
    <text evidence="1">Belongs to the TRIM/RBCC family.</text>
</comment>
<evidence type="ECO:0000259" key="8">
    <source>
        <dbReference type="PROSITE" id="PS50089"/>
    </source>
</evidence>
<proteinExistence type="inferred from homology"/>
<feature type="domain" description="RING-type" evidence="8">
    <location>
        <begin position="67"/>
        <end position="116"/>
    </location>
</feature>
<dbReference type="GO" id="GO:0005654">
    <property type="term" value="C:nucleoplasm"/>
    <property type="evidence" value="ECO:0007669"/>
    <property type="project" value="TreeGrafter"/>
</dbReference>
<dbReference type="GO" id="GO:0008270">
    <property type="term" value="F:zinc ion binding"/>
    <property type="evidence" value="ECO:0007669"/>
    <property type="project" value="UniProtKB-KW"/>
</dbReference>
<accession>A0A1W0WTF4</accession>
<dbReference type="InterPro" id="IPR017868">
    <property type="entry name" value="Filamin/ABP280_repeat-like"/>
</dbReference>
<dbReference type="GO" id="GO:0061630">
    <property type="term" value="F:ubiquitin protein ligase activity"/>
    <property type="evidence" value="ECO:0007669"/>
    <property type="project" value="TreeGrafter"/>
</dbReference>
<dbReference type="InterPro" id="IPR001841">
    <property type="entry name" value="Znf_RING"/>
</dbReference>
<dbReference type="Gene3D" id="2.60.40.10">
    <property type="entry name" value="Immunoglobulins"/>
    <property type="match status" value="1"/>
</dbReference>
<keyword evidence="2" id="KW-0479">Metal-binding</keyword>
<dbReference type="InterPro" id="IPR017907">
    <property type="entry name" value="Znf_RING_CS"/>
</dbReference>
<keyword evidence="5" id="KW-0862">Zinc</keyword>
<evidence type="ECO:0000256" key="2">
    <source>
        <dbReference type="ARBA" id="ARBA00022723"/>
    </source>
</evidence>
<evidence type="ECO:0000256" key="4">
    <source>
        <dbReference type="ARBA" id="ARBA00022771"/>
    </source>
</evidence>
<feature type="repeat" description="Filamin" evidence="6">
    <location>
        <begin position="369"/>
        <end position="463"/>
    </location>
</feature>
<evidence type="ECO:0000256" key="7">
    <source>
        <dbReference type="PROSITE-ProRule" id="PRU00175"/>
    </source>
</evidence>
<dbReference type="InterPro" id="IPR014756">
    <property type="entry name" value="Ig_E-set"/>
</dbReference>
<evidence type="ECO:0000313" key="9">
    <source>
        <dbReference type="EMBL" id="OQV18481.1"/>
    </source>
</evidence>
<reference evidence="10" key="1">
    <citation type="submission" date="2017-01" db="EMBL/GenBank/DDBJ databases">
        <title>Comparative genomics of anhydrobiosis in the tardigrade Hypsibius dujardini.</title>
        <authorList>
            <person name="Yoshida Y."/>
            <person name="Koutsovoulos G."/>
            <person name="Laetsch D."/>
            <person name="Stevens L."/>
            <person name="Kumar S."/>
            <person name="Horikawa D."/>
            <person name="Ishino K."/>
            <person name="Komine S."/>
            <person name="Tomita M."/>
            <person name="Blaxter M."/>
            <person name="Arakawa K."/>
        </authorList>
    </citation>
    <scope>NUCLEOTIDE SEQUENCE [LARGE SCALE GENOMIC DNA]</scope>
    <source>
        <strain evidence="10">Z151</strain>
    </source>
</reference>
<dbReference type="SUPFAM" id="SSF81296">
    <property type="entry name" value="E set domains"/>
    <property type="match status" value="1"/>
</dbReference>
<dbReference type="Gene3D" id="2.120.10.30">
    <property type="entry name" value="TolB, C-terminal domain"/>
    <property type="match status" value="1"/>
</dbReference>
<sequence length="741" mass="81998">MEWNKSSIHLDVCVFWRCLKSPGHLIRSLGYYSGKYNCWSNDTRRMSTLVETVSINYEDFSDSFLTCTTCLNRYDPSEHAPKLLPCSHTICHTCLGRIAETATARTPPTFRCPICRNSIVVPRGGISALPPSFLVNQLLDLMASQHREVVPKCTSHQSEELLLCESCDAVFCTRCNLPKQVESKAGDFVCHHEATVVPFSIALKRMSKIMLYKAQQCMQKLETGEQAILRECQSLDASFNTTKAAINKSVEAIYSLVEKHRTFLVNSLENLRDQKKGVLHEQLNILKEEKGKIEEICNLDSGTTDVQWEMQAIGGKIANLNSMLGGMPLLCDPRENAYMFFRYGHNNILTDLRVCLEGFGEIRHSHTLPSLCKATLPVIASAHLSTRMTIQCHDLNGEPCKVGGDPITVMIASAGGGVVHHQLVDRENGSYDVTFTPPTANTYSVEVKIFDRHIQGSPFECRVSEHINPVNVYSGGDVGLSRPVNIVKGRDGKYYVLDTGNDRIAVMTEDFEHKDNILLPDSARQGVTGMALSPSSTLICTNWRTREILELDFTGKIVHRFTHDLFNCPCSIAVNGKGEIFVADSGAGLIFSFTSTGKYIRKITGSSGHRLDILQAISCFESEDIVLADNVIKIYEGSGRLKRQVGGGAGSKTAPAKDDIYQSVVLDAPNDLLLASKTEKRRNVLEVWRYSTATLQFVIDSAEWKLRRPAGMVLDGDGVHVLVCDVGVGSNPGAVLKFRYA</sequence>
<dbReference type="SMART" id="SM00557">
    <property type="entry name" value="IG_FLMN"/>
    <property type="match status" value="1"/>
</dbReference>
<dbReference type="SMART" id="SM00184">
    <property type="entry name" value="RING"/>
    <property type="match status" value="1"/>
</dbReference>
<dbReference type="AlphaFoldDB" id="A0A1W0WTF4"/>
<dbReference type="PROSITE" id="PS50089">
    <property type="entry name" value="ZF_RING_2"/>
    <property type="match status" value="1"/>
</dbReference>
<protein>
    <submittedName>
        <fullName evidence="9">Tripartite motif-containing protein 2</fullName>
    </submittedName>
</protein>
<gene>
    <name evidence="9" type="ORF">BV898_07490</name>
</gene>
<dbReference type="OrthoDB" id="252722at2759"/>
<dbReference type="Pfam" id="PF13639">
    <property type="entry name" value="zf-RING_2"/>
    <property type="match status" value="1"/>
</dbReference>
<keyword evidence="4 7" id="KW-0863">Zinc-finger</keyword>
<dbReference type="InterPro" id="IPR011042">
    <property type="entry name" value="6-blade_b-propeller_TolB-like"/>
</dbReference>
<dbReference type="PANTHER" id="PTHR25462">
    <property type="entry name" value="BONUS, ISOFORM C-RELATED"/>
    <property type="match status" value="1"/>
</dbReference>
<dbReference type="InterPro" id="IPR013783">
    <property type="entry name" value="Ig-like_fold"/>
</dbReference>
<evidence type="ECO:0000256" key="5">
    <source>
        <dbReference type="ARBA" id="ARBA00022833"/>
    </source>
</evidence>
<dbReference type="Pfam" id="PF00630">
    <property type="entry name" value="Filamin"/>
    <property type="match status" value="1"/>
</dbReference>
<keyword evidence="3" id="KW-0677">Repeat</keyword>
<keyword evidence="10" id="KW-1185">Reference proteome</keyword>
<comment type="caution">
    <text evidence="9">The sequence shown here is derived from an EMBL/GenBank/DDBJ whole genome shotgun (WGS) entry which is preliminary data.</text>
</comment>
<evidence type="ECO:0000256" key="1">
    <source>
        <dbReference type="ARBA" id="ARBA00008518"/>
    </source>
</evidence>
<evidence type="ECO:0000313" key="10">
    <source>
        <dbReference type="Proteomes" id="UP000192578"/>
    </source>
</evidence>
<dbReference type="Proteomes" id="UP000192578">
    <property type="component" value="Unassembled WGS sequence"/>
</dbReference>
<dbReference type="InterPro" id="IPR047153">
    <property type="entry name" value="TRIM45/56/19-like"/>
</dbReference>
<name>A0A1W0WTF4_HYPEX</name>
<evidence type="ECO:0000256" key="6">
    <source>
        <dbReference type="PROSITE-ProRule" id="PRU00087"/>
    </source>
</evidence>
<evidence type="ECO:0000256" key="3">
    <source>
        <dbReference type="ARBA" id="ARBA00022737"/>
    </source>
</evidence>
<organism evidence="9 10">
    <name type="scientific">Hypsibius exemplaris</name>
    <name type="common">Freshwater tardigrade</name>
    <dbReference type="NCBI Taxonomy" id="2072580"/>
    <lineage>
        <taxon>Eukaryota</taxon>
        <taxon>Metazoa</taxon>
        <taxon>Ecdysozoa</taxon>
        <taxon>Tardigrada</taxon>
        <taxon>Eutardigrada</taxon>
        <taxon>Parachela</taxon>
        <taxon>Hypsibioidea</taxon>
        <taxon>Hypsibiidae</taxon>
        <taxon>Hypsibius</taxon>
    </lineage>
</organism>
<dbReference type="Gene3D" id="3.30.40.10">
    <property type="entry name" value="Zinc/RING finger domain, C3HC4 (zinc finger)"/>
    <property type="match status" value="1"/>
</dbReference>
<dbReference type="InterPro" id="IPR013083">
    <property type="entry name" value="Znf_RING/FYVE/PHD"/>
</dbReference>
<dbReference type="EMBL" id="MTYJ01000049">
    <property type="protein sequence ID" value="OQV18481.1"/>
    <property type="molecule type" value="Genomic_DNA"/>
</dbReference>
<dbReference type="InterPro" id="IPR001298">
    <property type="entry name" value="Filamin/ABP280_rpt"/>
</dbReference>
<dbReference type="SUPFAM" id="SSF57850">
    <property type="entry name" value="RING/U-box"/>
    <property type="match status" value="1"/>
</dbReference>
<dbReference type="PROSITE" id="PS50194">
    <property type="entry name" value="FILAMIN_REPEAT"/>
    <property type="match status" value="1"/>
</dbReference>
<dbReference type="SUPFAM" id="SSF101898">
    <property type="entry name" value="NHL repeat"/>
    <property type="match status" value="1"/>
</dbReference>
<dbReference type="PROSITE" id="PS00518">
    <property type="entry name" value="ZF_RING_1"/>
    <property type="match status" value="1"/>
</dbReference>